<dbReference type="InterPro" id="IPR052975">
    <property type="entry name" value="Repressor-like_regulatory"/>
</dbReference>
<sequence>MIFTNFREIDGAGRIVISKDIRNHLNIKAGDMLHIEADNDCITIKKAEEKCIFCNSSENLKCLKGKFICSNCINALNN</sequence>
<evidence type="ECO:0000256" key="1">
    <source>
        <dbReference type="PROSITE-ProRule" id="PRU01076"/>
    </source>
</evidence>
<dbReference type="NCBIfam" id="TIGR01439">
    <property type="entry name" value="lp_hng_hel_AbrB"/>
    <property type="match status" value="1"/>
</dbReference>
<keyword evidence="1 3" id="KW-0238">DNA-binding</keyword>
<dbReference type="SMART" id="SM00966">
    <property type="entry name" value="SpoVT_AbrB"/>
    <property type="match status" value="1"/>
</dbReference>
<organism evidence="3 4">
    <name type="scientific">Ruminococcus intestinalis</name>
    <dbReference type="NCBI Taxonomy" id="2763066"/>
    <lineage>
        <taxon>Bacteria</taxon>
        <taxon>Bacillati</taxon>
        <taxon>Bacillota</taxon>
        <taxon>Clostridia</taxon>
        <taxon>Eubacteriales</taxon>
        <taxon>Oscillospiraceae</taxon>
        <taxon>Ruminococcus</taxon>
    </lineage>
</organism>
<dbReference type="SUPFAM" id="SSF89447">
    <property type="entry name" value="AbrB/MazE/MraZ-like"/>
    <property type="match status" value="1"/>
</dbReference>
<dbReference type="InterPro" id="IPR037914">
    <property type="entry name" value="SpoVT-AbrB_sf"/>
</dbReference>
<reference evidence="3 4" key="1">
    <citation type="submission" date="2020-08" db="EMBL/GenBank/DDBJ databases">
        <title>Genome public.</title>
        <authorList>
            <person name="Liu C."/>
            <person name="Sun Q."/>
        </authorList>
    </citation>
    <scope>NUCLEOTIDE SEQUENCE [LARGE SCALE GENOMIC DNA]</scope>
    <source>
        <strain evidence="3 4">NSJ-71</strain>
    </source>
</reference>
<dbReference type="PROSITE" id="PS51740">
    <property type="entry name" value="SPOVT_ABRB"/>
    <property type="match status" value="1"/>
</dbReference>
<evidence type="ECO:0000313" key="3">
    <source>
        <dbReference type="EMBL" id="MBC5728610.1"/>
    </source>
</evidence>
<dbReference type="GO" id="GO:0003677">
    <property type="term" value="F:DNA binding"/>
    <property type="evidence" value="ECO:0007669"/>
    <property type="project" value="UniProtKB-KW"/>
</dbReference>
<proteinExistence type="predicted"/>
<name>A0ABR7HMA9_9FIRM</name>
<protein>
    <submittedName>
        <fullName evidence="3">AbrB/MazE/SpoVT family DNA-binding domain-containing protein</fullName>
    </submittedName>
</protein>
<accession>A0ABR7HMA9</accession>
<dbReference type="Gene3D" id="2.10.260.10">
    <property type="match status" value="1"/>
</dbReference>
<dbReference type="PANTHER" id="PTHR34860">
    <property type="entry name" value="REPRESSOR-LIKE PROTEIN SSO7C3"/>
    <property type="match status" value="1"/>
</dbReference>
<dbReference type="RefSeq" id="WP_022234982.1">
    <property type="nucleotide sequence ID" value="NZ_JACOPS010000004.1"/>
</dbReference>
<gene>
    <name evidence="3" type="ORF">H8R91_08800</name>
</gene>
<dbReference type="Proteomes" id="UP000636755">
    <property type="component" value="Unassembled WGS sequence"/>
</dbReference>
<dbReference type="PANTHER" id="PTHR34860:SF6">
    <property type="entry name" value="REPRESSOR-LIKE PROTEIN SSO7C3"/>
    <property type="match status" value="1"/>
</dbReference>
<comment type="caution">
    <text evidence="3">The sequence shown here is derived from an EMBL/GenBank/DDBJ whole genome shotgun (WGS) entry which is preliminary data.</text>
</comment>
<dbReference type="EMBL" id="JACOPS010000004">
    <property type="protein sequence ID" value="MBC5728610.1"/>
    <property type="molecule type" value="Genomic_DNA"/>
</dbReference>
<evidence type="ECO:0000259" key="2">
    <source>
        <dbReference type="PROSITE" id="PS51740"/>
    </source>
</evidence>
<evidence type="ECO:0000313" key="4">
    <source>
        <dbReference type="Proteomes" id="UP000636755"/>
    </source>
</evidence>
<dbReference type="InterPro" id="IPR007159">
    <property type="entry name" value="SpoVT-AbrB_dom"/>
</dbReference>
<keyword evidence="4" id="KW-1185">Reference proteome</keyword>
<feature type="domain" description="SpoVT-AbrB" evidence="2">
    <location>
        <begin position="4"/>
        <end position="49"/>
    </location>
</feature>